<dbReference type="PANTHER" id="PTHR23018:SF9">
    <property type="entry name" value="G-PROTEIN COUPLED RECEPTORS FAMILY 1 PROFILE DOMAIN-CONTAINING PROTEIN"/>
    <property type="match status" value="1"/>
</dbReference>
<sequence length="315" mass="36926">MFLVFFVFTSIFTVSLVFNIYLFLVIFAQPDKNKLPTVYIYNMIISSSVDIVIMFLTFLMPMAMDDESYGEFRQSVGPILTINCTFFYEHPLYLTLLMSIQRIYAVFQPFNRHFTTGKLWIYCAVMAVFSWISLLIPYFSDCPVNINQRTFSFAVECPQRHPITLFQNRYLIVLPFTTMLLNISLIFYLALQKSMVLKNSVGNSSTSNTSTTRPVFQRSRQRQSFEKMLLFQSISTTAFLLLYEVSSFFIRNFTAEYMSLSEDLRRWIFYIRLTPTALFCYLIYYIGTPSIRRLLIERTKLLVKGSYEGTTVIVM</sequence>
<dbReference type="SUPFAM" id="SSF81321">
    <property type="entry name" value="Family A G protein-coupled receptor-like"/>
    <property type="match status" value="1"/>
</dbReference>
<dbReference type="AlphaFoldDB" id="E3MF15"/>
<dbReference type="OrthoDB" id="5838617at2759"/>
<name>E3MF15_CAERE</name>
<evidence type="ECO:0000256" key="1">
    <source>
        <dbReference type="ARBA" id="ARBA00004370"/>
    </source>
</evidence>
<dbReference type="Pfam" id="PF03383">
    <property type="entry name" value="Serpentine_r_xa"/>
    <property type="match status" value="1"/>
</dbReference>
<dbReference type="PANTHER" id="PTHR23018">
    <property type="entry name" value="SERPENTINE RECEPTOR, CLASS XA-RELATED"/>
    <property type="match status" value="1"/>
</dbReference>
<dbReference type="PROSITE" id="PS50262">
    <property type="entry name" value="G_PROTEIN_RECEP_F1_2"/>
    <property type="match status" value="1"/>
</dbReference>
<dbReference type="Gene3D" id="1.20.1070.10">
    <property type="entry name" value="Rhodopsin 7-helix transmembrane proteins"/>
    <property type="match status" value="1"/>
</dbReference>
<dbReference type="EMBL" id="DS268440">
    <property type="protein sequence ID" value="EFP00780.1"/>
    <property type="molecule type" value="Genomic_DNA"/>
</dbReference>
<accession>E3MF15</accession>
<gene>
    <name evidence="5" type="primary">Cre-srxa-14</name>
    <name evidence="5" type="ORF">CRE_21157</name>
</gene>
<keyword evidence="3" id="KW-1133">Transmembrane helix</keyword>
<organism evidence="6">
    <name type="scientific">Caenorhabditis remanei</name>
    <name type="common">Caenorhabditis vulgaris</name>
    <dbReference type="NCBI Taxonomy" id="31234"/>
    <lineage>
        <taxon>Eukaryota</taxon>
        <taxon>Metazoa</taxon>
        <taxon>Ecdysozoa</taxon>
        <taxon>Nematoda</taxon>
        <taxon>Chromadorea</taxon>
        <taxon>Rhabditida</taxon>
        <taxon>Rhabditina</taxon>
        <taxon>Rhabditomorpha</taxon>
        <taxon>Rhabditoidea</taxon>
        <taxon>Rhabditidae</taxon>
        <taxon>Peloderinae</taxon>
        <taxon>Caenorhabditis</taxon>
    </lineage>
</organism>
<keyword evidence="2" id="KW-0812">Transmembrane</keyword>
<dbReference type="GO" id="GO:0016020">
    <property type="term" value="C:membrane"/>
    <property type="evidence" value="ECO:0007669"/>
    <property type="project" value="UniProtKB-SubCell"/>
</dbReference>
<evidence type="ECO:0000256" key="2">
    <source>
        <dbReference type="ARBA" id="ARBA00022692"/>
    </source>
</evidence>
<dbReference type="InterPro" id="IPR017452">
    <property type="entry name" value="GPCR_Rhodpsn_7TM"/>
</dbReference>
<reference evidence="5" key="1">
    <citation type="submission" date="2007-07" db="EMBL/GenBank/DDBJ databases">
        <title>PCAP assembly of the Caenorhabditis remanei genome.</title>
        <authorList>
            <consortium name="The Caenorhabditis remanei Sequencing Consortium"/>
            <person name="Wilson R.K."/>
        </authorList>
    </citation>
    <scope>NUCLEOTIDE SEQUENCE [LARGE SCALE GENOMIC DNA]</scope>
    <source>
        <strain evidence="5">PB4641</strain>
    </source>
</reference>
<evidence type="ECO:0000256" key="3">
    <source>
        <dbReference type="ARBA" id="ARBA00022989"/>
    </source>
</evidence>
<dbReference type="OMA" id="EHPLYLT"/>
<evidence type="ECO:0000313" key="6">
    <source>
        <dbReference type="Proteomes" id="UP000008281"/>
    </source>
</evidence>
<dbReference type="Proteomes" id="UP000008281">
    <property type="component" value="Unassembled WGS sequence"/>
</dbReference>
<keyword evidence="6" id="KW-1185">Reference proteome</keyword>
<dbReference type="FunCoup" id="E3MF15">
    <property type="interactions" value="6"/>
</dbReference>
<evidence type="ECO:0000313" key="5">
    <source>
        <dbReference type="EMBL" id="EFP00780.1"/>
    </source>
</evidence>
<proteinExistence type="predicted"/>
<evidence type="ECO:0000256" key="4">
    <source>
        <dbReference type="ARBA" id="ARBA00023136"/>
    </source>
</evidence>
<comment type="subcellular location">
    <subcellularLocation>
        <location evidence="1">Membrane</location>
    </subcellularLocation>
</comment>
<dbReference type="eggNOG" id="ENOG502TFTB">
    <property type="taxonomic scope" value="Eukaryota"/>
</dbReference>
<dbReference type="HOGENOM" id="CLU_069454_1_0_1"/>
<dbReference type="InterPro" id="IPR005047">
    <property type="entry name" value="7TM_GPCR_serpentine_rcpt_Srxa"/>
</dbReference>
<protein>
    <submittedName>
        <fullName evidence="5">CRE-SRXA-14 protein</fullName>
    </submittedName>
</protein>
<keyword evidence="4" id="KW-0472">Membrane</keyword>